<evidence type="ECO:0000256" key="19">
    <source>
        <dbReference type="ARBA" id="ARBA00049617"/>
    </source>
</evidence>
<feature type="transmembrane region" description="Helical" evidence="24">
    <location>
        <begin position="1498"/>
        <end position="1521"/>
    </location>
</feature>
<feature type="region of interest" description="Disordered" evidence="23">
    <location>
        <begin position="803"/>
        <end position="1021"/>
    </location>
</feature>
<dbReference type="FunFam" id="1.20.120.350:FF:000011">
    <property type="entry name" value="Voltage-dependent N-type calcium channel subunit alpha"/>
    <property type="match status" value="1"/>
</dbReference>
<feature type="compositionally biased region" description="Low complexity" evidence="23">
    <location>
        <begin position="23"/>
        <end position="35"/>
    </location>
</feature>
<dbReference type="Pfam" id="PF00520">
    <property type="entry name" value="Ion_trans"/>
    <property type="match status" value="4"/>
</dbReference>
<comment type="similarity">
    <text evidence="2">Belongs to the calcium channel alpha-1 subunit (TC 1.A.1.11) family. CACNA1B subfamily.</text>
</comment>
<dbReference type="GO" id="GO:0005509">
    <property type="term" value="F:calcium ion binding"/>
    <property type="evidence" value="ECO:0007669"/>
    <property type="project" value="InterPro"/>
</dbReference>
<keyword evidence="16" id="KW-0325">Glycoprotein</keyword>
<dbReference type="FunFam" id="1.20.120.350:FF:000013">
    <property type="entry name" value="Voltage-dependent N-type calcium channel subunit alpha"/>
    <property type="match status" value="1"/>
</dbReference>
<keyword evidence="5 21" id="KW-0109">Calcium transport</keyword>
<dbReference type="FunFam" id="1.10.287.70:FF:000025">
    <property type="entry name" value="Voltage-dependent R-type calcium channel subunit alpha"/>
    <property type="match status" value="1"/>
</dbReference>
<keyword evidence="3" id="KW-0813">Transport</keyword>
<feature type="transmembrane region" description="Helical" evidence="24">
    <location>
        <begin position="598"/>
        <end position="620"/>
    </location>
</feature>
<keyword evidence="7 24" id="KW-0812">Transmembrane</keyword>
<feature type="region of interest" description="Disordered" evidence="23">
    <location>
        <begin position="2100"/>
        <end position="2172"/>
    </location>
</feature>
<feature type="transmembrane region" description="Helical" evidence="24">
    <location>
        <begin position="158"/>
        <end position="178"/>
    </location>
</feature>
<keyword evidence="4" id="KW-0597">Phosphoprotein</keyword>
<dbReference type="InterPro" id="IPR050599">
    <property type="entry name" value="VDCC_alpha-1_subunit"/>
</dbReference>
<dbReference type="InterPro" id="IPR005821">
    <property type="entry name" value="Ion_trans_dom"/>
</dbReference>
<dbReference type="PRINTS" id="PR00167">
    <property type="entry name" value="CACHANNEL"/>
</dbReference>
<name>A0A8B9EJB6_ANSCY</name>
<keyword evidence="22" id="KW-0175">Coiled coil</keyword>
<dbReference type="Proteomes" id="UP000694521">
    <property type="component" value="Unplaced"/>
</dbReference>
<feature type="transmembrane region" description="Helical" evidence="24">
    <location>
        <begin position="1214"/>
        <end position="1232"/>
    </location>
</feature>
<feature type="transmembrane region" description="Helical" evidence="24">
    <location>
        <begin position="322"/>
        <end position="344"/>
    </location>
</feature>
<dbReference type="FunFam" id="1.10.238.10:FF:000063">
    <property type="entry name" value="Voltage-dependent N-type calcium channel subunit alpha"/>
    <property type="match status" value="1"/>
</dbReference>
<keyword evidence="14 24" id="KW-0472">Membrane</keyword>
<feature type="compositionally biased region" description="Basic residues" evidence="23">
    <location>
        <begin position="2046"/>
        <end position="2060"/>
    </location>
</feature>
<feature type="transmembrane region" description="Helical" evidence="24">
    <location>
        <begin position="1533"/>
        <end position="1560"/>
    </location>
</feature>
<dbReference type="PROSITE" id="PS50222">
    <property type="entry name" value="EF_HAND_2"/>
    <property type="match status" value="1"/>
</dbReference>
<evidence type="ECO:0000256" key="21">
    <source>
        <dbReference type="RuleBase" id="RU003808"/>
    </source>
</evidence>
<dbReference type="GO" id="GO:0007268">
    <property type="term" value="P:chemical synaptic transmission"/>
    <property type="evidence" value="ECO:0007669"/>
    <property type="project" value="TreeGrafter"/>
</dbReference>
<feature type="binding site" evidence="20">
    <location>
        <position position="652"/>
    </location>
    <ligand>
        <name>Ca(2+)</name>
        <dbReference type="ChEBI" id="CHEBI:29108"/>
    </ligand>
</feature>
<evidence type="ECO:0000256" key="15">
    <source>
        <dbReference type="ARBA" id="ARBA00023157"/>
    </source>
</evidence>
<dbReference type="FunFam" id="1.20.120.350:FF:000001">
    <property type="entry name" value="Voltage-dependent L-type calcium channel subunit alpha"/>
    <property type="match status" value="1"/>
</dbReference>
<feature type="region of interest" description="Disordered" evidence="23">
    <location>
        <begin position="1"/>
        <end position="37"/>
    </location>
</feature>
<organism evidence="26 27">
    <name type="scientific">Anser cygnoides</name>
    <name type="common">Swan goose</name>
    <dbReference type="NCBI Taxonomy" id="8845"/>
    <lineage>
        <taxon>Eukaryota</taxon>
        <taxon>Metazoa</taxon>
        <taxon>Chordata</taxon>
        <taxon>Craniata</taxon>
        <taxon>Vertebrata</taxon>
        <taxon>Euteleostomi</taxon>
        <taxon>Archelosauria</taxon>
        <taxon>Archosauria</taxon>
        <taxon>Dinosauria</taxon>
        <taxon>Saurischia</taxon>
        <taxon>Theropoda</taxon>
        <taxon>Coelurosauria</taxon>
        <taxon>Aves</taxon>
        <taxon>Neognathae</taxon>
        <taxon>Galloanserae</taxon>
        <taxon>Anseriformes</taxon>
        <taxon>Anatidae</taxon>
        <taxon>Anserinae</taxon>
        <taxon>Anser</taxon>
    </lineage>
</organism>
<keyword evidence="13" id="KW-0406">Ion transport</keyword>
<evidence type="ECO:0000259" key="25">
    <source>
        <dbReference type="PROSITE" id="PS50222"/>
    </source>
</evidence>
<evidence type="ECO:0000256" key="20">
    <source>
        <dbReference type="PIRSR" id="PIRSR602077-1"/>
    </source>
</evidence>
<dbReference type="InterPro" id="IPR027359">
    <property type="entry name" value="Volt_channel_dom_sf"/>
</dbReference>
<dbReference type="GO" id="GO:0043025">
    <property type="term" value="C:neuronal cell body"/>
    <property type="evidence" value="ECO:0007669"/>
    <property type="project" value="TreeGrafter"/>
</dbReference>
<evidence type="ECO:0000256" key="8">
    <source>
        <dbReference type="ARBA" id="ARBA00022723"/>
    </source>
</evidence>
<dbReference type="PANTHER" id="PTHR45628:SF6">
    <property type="entry name" value="VOLTAGE-DEPENDENT N-TYPE CALCIUM CHANNEL SUBUNIT ALPHA-1B"/>
    <property type="match status" value="1"/>
</dbReference>
<feature type="transmembrane region" description="Helical" evidence="24">
    <location>
        <begin position="1680"/>
        <end position="1704"/>
    </location>
</feature>
<dbReference type="Ensembl" id="ENSACDT00005025958.1">
    <property type="protein sequence ID" value="ENSACDP00005021713.1"/>
    <property type="gene ID" value="ENSACDG00005011582.1"/>
</dbReference>
<dbReference type="Pfam" id="PF16905">
    <property type="entry name" value="GPHH"/>
    <property type="match status" value="1"/>
</dbReference>
<dbReference type="Gene3D" id="1.20.120.350">
    <property type="entry name" value="Voltage-gated potassium channels. Chain C"/>
    <property type="match status" value="4"/>
</dbReference>
<feature type="transmembrane region" description="Helical" evidence="24">
    <location>
        <begin position="289"/>
        <end position="310"/>
    </location>
</feature>
<evidence type="ECO:0000256" key="3">
    <source>
        <dbReference type="ARBA" id="ARBA00022448"/>
    </source>
</evidence>
<evidence type="ECO:0000256" key="16">
    <source>
        <dbReference type="ARBA" id="ARBA00023180"/>
    </source>
</evidence>
<dbReference type="InterPro" id="IPR014873">
    <property type="entry name" value="VDCC_a1su_IQ"/>
</dbReference>
<keyword evidence="11 21" id="KW-0851">Voltage-gated channel</keyword>
<feature type="region of interest" description="Disordered" evidence="23">
    <location>
        <begin position="2042"/>
        <end position="2078"/>
    </location>
</feature>
<feature type="transmembrane region" description="Helical" evidence="24">
    <location>
        <begin position="1275"/>
        <end position="1297"/>
    </location>
</feature>
<feature type="transmembrane region" description="Helical" evidence="24">
    <location>
        <begin position="499"/>
        <end position="516"/>
    </location>
</feature>
<feature type="compositionally biased region" description="Polar residues" evidence="23">
    <location>
        <begin position="2145"/>
        <end position="2157"/>
    </location>
</feature>
<feature type="transmembrane region" description="Helical" evidence="24">
    <location>
        <begin position="213"/>
        <end position="235"/>
    </location>
</feature>
<dbReference type="PANTHER" id="PTHR45628">
    <property type="entry name" value="VOLTAGE-DEPENDENT CALCIUM CHANNEL TYPE A SUBUNIT ALPHA-1"/>
    <property type="match status" value="1"/>
</dbReference>
<dbReference type="InterPro" id="IPR031649">
    <property type="entry name" value="GPHH_dom"/>
</dbReference>
<sequence>MARFGDDLPTRYGGGGPAGAGRGSSRQGGPQAGQRMYKQSMAQRARTMALYNPIPVKQNCFTVNRSLFIFSEDNVIRKYAKRITEWPYPFWEATIIANCIVLALEQHLPDGDKTPMSERLDDTEPYFIGIFCFEAGIKIIALGFVFHKGSYLRNGWNVMDFVVVLTGILATAGTDFDLRTLRAVRVLRPLKLVSGIPSLQVVLKSIMKAMVPLLQIGLLLFFAIVMFAIIGLEFYMGKFHKTCFSNETGDEVGDFPCGEEPPARQCEIGTTCREYWQGPNYGITNFDNILFAVLTVFQCITMEGWTDILYNTNDAAGNTWNWLYFIPLIIIGSFFMLNLVLGVLSGEFAKERERVENRRAFLKLRRQQQIERELNGYLEWIFKAEEVMLAEEDKNAEEKSPLDVLKRAAIKKSKNDLIHAEEGEDHFTDICSVGSPFARASLKSGKNESSSYFRRKEKMFRFFIRRMVKAQSFYWIVLCVVALNTLCVAMVHYDQPEKLTTALYFAEFVFLGLFLTEMSLKMYGLGPRNYFHSSFNCFDFGVIVGSIFEVIWAAVKPGTSFGISVLRALRLLRIFKVTKYWNSLRNLVVSLLNSMKSIISLLFLLFLFIVVFALLGMQLFGGQFNFQDETPTTNFDTFPAAILTVFQILTGEDWNAVMYHGIESQGGVHSGMFSSIYFIVLTLFGNYTLLNVFLAIAVDNLANAQELTKDEEEMEEATNQKLALQKAKEVAEVSPMSAANISIAAKQQNSSKSKSVWEQRTSQIRMHNFRASCEALYNELDPEERVRYATTLHIRPDMKTHLDRPLVVEPRGEGRNNISKLSPGDVQEVEQSKVSSADGAEAPRKHHRHRDKDKLGEQEKCDVTKEENGESGTNSKEERHRQHRSRSKEVEGCSKEGKSDRTRGQEGGKRHHRRGSVEEGAEKEHRRHRTHRHSAERQGKEGNGTINGARGERRSRHRGGSRSGNREGEPCSKGENGEEPHRRHRFRNRALSTYDSVEKENGEKEGEAGEKEHRNHQPKENQCEIEASGSVSVPVHTLPSTYLQKVPEQPEDADNQKNVTRMIQPPLDKTTTVNIPVTITAPPGETTVIPMNNVEFESKTEEKKDVDDLTKNGPKPILPYSSMFILSPTNPIRRLFHYIVNLRYFEMVILIVIALSSIALAAEDPVQAESPRNDALKYLDYIFTGVFTFEMVIKMIDLGLLLHPGSYFRDLWNILDFIVVSGALVAFAFSGTKGKDINTIKSLRVLRVLRPLKTIKRLPKLKAVFDCVVNSLKNVLNILIVYMLFMFIFAVIAVQLFKGRFFYCTDESKELEKDCRGQYLDYEKNEVEAQPREWKKYEFHYDNVLWALLTLFTVSTGEGWPTVLKHSVDATYEEQGPSPGYRMEMSIFYVVYFVVFPFFFVNIFVALIIITFQEQGDKVMSECSLEKNERACIDFAISAKPLTRYMPQNKQSFQYKMWKFVVSPPFEYFIMVMIALNTIVLMMKFYDAPEAYEEMLKCLNIVFTSMFSMECVLKIIAFGVLNYFRDAWNVFDFVTVLGSITDILVTEIAVSTDNFINLSFLRLFRAARLIKLLRQGYTIRILLWTFVQSFKALPYVCLLIAMLFFIYAIIGMQVFGNIALDDETSINRHNNFRTFLQALMLLFRSATGEAWHEIMLSCLSSRACDPLSGLTKNECGSDFAYFYFVSFIFLCSFLMLNLFVAVIMDNFEYLTRDSSILGPHHLDEFVRVWAEYDPAACGRISYTDMYEMLRHMSPPLGLGKKCPARVAYKRLVRMNMPISPEDLTVHFTSTLMALIRTALEIKLATGGVKQHQCDAELRKEISLVWPNLSQKTLDLLVPPHKPDEMTVGKVYAALMIFDFYKQNKNSREQVHQPPGGLCQPGPVSLFHPLKATLEQTQPAAFSNAKAFLRQKSSASLNNGGTLPPPEGGIKESSSWGTQRTQDMFYETRTPAFERGHSEEIPIERVRLIAVVVEMREISPTLTNGEHQPGLESQGRAASMPRLAAETQPIPDTSPMKRSISTLTPQRPHAMHLYEYSLERMPTDQVHHHHHHRCHRRKEKKQKSLDRSPHQMADGEAGTSFAFSGDLSSSSLWGGHLVRCGVPSPWRERKQERGRSQERKQHSSSSSEKQRFYSCDRYGSRDRSQPKSADQSRPTSPNGGPEQGPHRQVRGCGFLPATHGVTQCLSQSPRSVTPLLTGSVQQSGRPEPCLGLLLVENNIHEPSQAGSVGRDAPLGSQGPLPQHLPSATSTW</sequence>
<keyword evidence="15" id="KW-1015">Disulfide bond</keyword>
<dbReference type="Gene3D" id="6.10.250.2180">
    <property type="match status" value="1"/>
</dbReference>
<proteinExistence type="inferred from homology"/>
<evidence type="ECO:0000256" key="1">
    <source>
        <dbReference type="ARBA" id="ARBA00004141"/>
    </source>
</evidence>
<keyword evidence="6 21" id="KW-0107">Calcium channel</keyword>
<feature type="transmembrane region" description="Helical" evidence="24">
    <location>
        <begin position="676"/>
        <end position="698"/>
    </location>
</feature>
<protein>
    <recommendedName>
        <fullName evidence="21">Voltage-dependent N-type calcium channel subunit alpha</fullName>
    </recommendedName>
</protein>
<feature type="region of interest" description="Disordered" evidence="23">
    <location>
        <begin position="2222"/>
        <end position="2250"/>
    </location>
</feature>
<feature type="transmembrane region" description="Helical" evidence="24">
    <location>
        <begin position="1581"/>
        <end position="1610"/>
    </location>
</feature>
<feature type="compositionally biased region" description="Basic and acidic residues" evidence="23">
    <location>
        <begin position="915"/>
        <end position="924"/>
    </location>
</feature>
<evidence type="ECO:0000256" key="12">
    <source>
        <dbReference type="ARBA" id="ARBA00022989"/>
    </source>
</evidence>
<evidence type="ECO:0000256" key="22">
    <source>
        <dbReference type="SAM" id="Coils"/>
    </source>
</evidence>
<dbReference type="SUPFAM" id="SSF81324">
    <property type="entry name" value="Voltage-gated potassium channels"/>
    <property type="match status" value="4"/>
</dbReference>
<dbReference type="SMART" id="SM01062">
    <property type="entry name" value="Ca_chan_IQ"/>
    <property type="match status" value="1"/>
</dbReference>
<feature type="compositionally biased region" description="Gly residues" evidence="23">
    <location>
        <begin position="12"/>
        <end position="22"/>
    </location>
</feature>
<evidence type="ECO:0000256" key="5">
    <source>
        <dbReference type="ARBA" id="ARBA00022568"/>
    </source>
</evidence>
<feature type="compositionally biased region" description="Basic and acidic residues" evidence="23">
    <location>
        <begin position="803"/>
        <end position="814"/>
    </location>
</feature>
<dbReference type="GO" id="GO:0098703">
    <property type="term" value="P:calcium ion import across plasma membrane"/>
    <property type="evidence" value="ECO:0007669"/>
    <property type="project" value="TreeGrafter"/>
</dbReference>
<evidence type="ECO:0000256" key="11">
    <source>
        <dbReference type="ARBA" id="ARBA00022882"/>
    </source>
</evidence>
<keyword evidence="9" id="KW-0677">Repeat</keyword>
<evidence type="ECO:0000256" key="17">
    <source>
        <dbReference type="ARBA" id="ARBA00023303"/>
    </source>
</evidence>
<feature type="compositionally biased region" description="Basic and acidic residues" evidence="23">
    <location>
        <begin position="2105"/>
        <end position="2120"/>
    </location>
</feature>
<dbReference type="Pfam" id="PF08763">
    <property type="entry name" value="Ca_chan_IQ"/>
    <property type="match status" value="1"/>
</dbReference>
<feature type="region of interest" description="Disordered" evidence="23">
    <location>
        <begin position="2184"/>
        <end position="2203"/>
    </location>
</feature>
<dbReference type="FunFam" id="1.20.120.350:FF:000015">
    <property type="entry name" value="Voltage-dependent N-type calcium channel subunit alpha"/>
    <property type="match status" value="1"/>
</dbReference>
<accession>A0A8B9EJB6</accession>
<feature type="transmembrane region" description="Helical" evidence="24">
    <location>
        <begin position="1142"/>
        <end position="1161"/>
    </location>
</feature>
<reference evidence="26" key="1">
    <citation type="submission" date="2025-08" db="UniProtKB">
        <authorList>
            <consortium name="Ensembl"/>
        </authorList>
    </citation>
    <scope>IDENTIFICATION</scope>
</reference>
<reference evidence="26" key="2">
    <citation type="submission" date="2025-09" db="UniProtKB">
        <authorList>
            <consortium name="Ensembl"/>
        </authorList>
    </citation>
    <scope>IDENTIFICATION</scope>
</reference>
<evidence type="ECO:0000256" key="4">
    <source>
        <dbReference type="ARBA" id="ARBA00022553"/>
    </source>
</evidence>
<comment type="catalytic activity">
    <reaction evidence="18">
        <text>Ca(2+)(in) = Ca(2+)(out)</text>
        <dbReference type="Rhea" id="RHEA:29671"/>
        <dbReference type="ChEBI" id="CHEBI:29108"/>
    </reaction>
</comment>
<dbReference type="InterPro" id="IPR002048">
    <property type="entry name" value="EF_hand_dom"/>
</dbReference>
<dbReference type="GO" id="GO:0008331">
    <property type="term" value="F:high voltage-gated calcium channel activity"/>
    <property type="evidence" value="ECO:0007669"/>
    <property type="project" value="TreeGrafter"/>
</dbReference>
<feature type="coiled-coil region" evidence="22">
    <location>
        <begin position="707"/>
        <end position="734"/>
    </location>
</feature>
<dbReference type="GO" id="GO:0045202">
    <property type="term" value="C:synapse"/>
    <property type="evidence" value="ECO:0007669"/>
    <property type="project" value="GOC"/>
</dbReference>
<feature type="transmembrane region" description="Helical" evidence="24">
    <location>
        <begin position="473"/>
        <end position="493"/>
    </location>
</feature>
<keyword evidence="27" id="KW-1185">Reference proteome</keyword>
<evidence type="ECO:0000256" key="14">
    <source>
        <dbReference type="ARBA" id="ARBA00023136"/>
    </source>
</evidence>
<feature type="transmembrane region" description="Helical" evidence="24">
    <location>
        <begin position="126"/>
        <end position="146"/>
    </location>
</feature>
<evidence type="ECO:0000313" key="26">
    <source>
        <dbReference type="Ensembl" id="ENSACDP00005021713.1"/>
    </source>
</evidence>
<evidence type="ECO:0000256" key="9">
    <source>
        <dbReference type="ARBA" id="ARBA00022737"/>
    </source>
</evidence>
<feature type="compositionally biased region" description="Basic and acidic residues" evidence="23">
    <location>
        <begin position="996"/>
        <end position="1021"/>
    </location>
</feature>
<feature type="compositionally biased region" description="Basic and acidic residues" evidence="23">
    <location>
        <begin position="964"/>
        <end position="981"/>
    </location>
</feature>
<dbReference type="Gene3D" id="6.10.250.2500">
    <property type="match status" value="1"/>
</dbReference>
<keyword evidence="8 20" id="KW-0479">Metal-binding</keyword>
<feature type="transmembrane region" description="Helical" evidence="24">
    <location>
        <begin position="1181"/>
        <end position="1202"/>
    </location>
</feature>
<keyword evidence="12 24" id="KW-1133">Transmembrane helix</keyword>
<feature type="domain" description="EF-hand" evidence="25">
    <location>
        <begin position="1720"/>
        <end position="1755"/>
    </location>
</feature>
<keyword evidence="10 20" id="KW-0106">Calcium</keyword>
<feature type="compositionally biased region" description="Basic and acidic residues" evidence="23">
    <location>
        <begin position="852"/>
        <end position="868"/>
    </location>
</feature>
<evidence type="ECO:0000256" key="13">
    <source>
        <dbReference type="ARBA" id="ARBA00023065"/>
    </source>
</evidence>
<evidence type="ECO:0000256" key="23">
    <source>
        <dbReference type="SAM" id="MobiDB-lite"/>
    </source>
</evidence>
<dbReference type="InterPro" id="IPR002077">
    <property type="entry name" value="VDCCAlpha1"/>
</dbReference>
<comment type="subcellular location">
    <subcellularLocation>
        <location evidence="1 21">Membrane</location>
        <topology evidence="1 21">Multi-pass membrane protein</topology>
    </subcellularLocation>
</comment>
<dbReference type="PRINTS" id="PR01631">
    <property type="entry name" value="NVDCCALPHA1"/>
</dbReference>
<keyword evidence="17" id="KW-0407">Ion channel</keyword>
<evidence type="ECO:0000256" key="24">
    <source>
        <dbReference type="SAM" id="Phobius"/>
    </source>
</evidence>
<feature type="region of interest" description="Disordered" evidence="23">
    <location>
        <begin position="1914"/>
        <end position="1937"/>
    </location>
</feature>
<comment type="function">
    <text evidence="19">Voltage-sensitive calcium channels (VSCC) mediate the entry of calcium ions into excitable cells and are also involved in a variety of calcium-dependent processes, including muscle contraction, hormone or neurotransmitter release, gene expression, cell motility, cell division and cell death. This alpha-1B subunit gives rise to N-type calcium currents. N-type calcium channels belong to the 'high-voltage activated' (HVA) group. They are involved in pain signaling. Calcium channels containing alpha-1B subunit may play a role in directed migration of immature neurons. Mediates Ca(2+) release probability at hippocampal neuronal soma and synaptic terminals.</text>
</comment>
<dbReference type="FunFam" id="1.10.287.70:FF:000023">
    <property type="entry name" value="Voltage-dependent R-type calcium channel subunit alpha"/>
    <property type="match status" value="1"/>
</dbReference>
<dbReference type="InterPro" id="IPR005447">
    <property type="entry name" value="VDCC_N_a1su"/>
</dbReference>
<dbReference type="Gene3D" id="1.10.287.70">
    <property type="match status" value="4"/>
</dbReference>
<feature type="transmembrane region" description="Helical" evidence="24">
    <location>
        <begin position="1468"/>
        <end position="1486"/>
    </location>
</feature>
<dbReference type="GO" id="GO:0005891">
    <property type="term" value="C:voltage-gated calcium channel complex"/>
    <property type="evidence" value="ECO:0007669"/>
    <property type="project" value="InterPro"/>
</dbReference>
<feature type="binding site" evidence="20">
    <location>
        <position position="1358"/>
    </location>
    <ligand>
        <name>Ca(2+)</name>
        <dbReference type="ChEBI" id="CHEBI:29108"/>
    </ligand>
</feature>
<evidence type="ECO:0000256" key="18">
    <source>
        <dbReference type="ARBA" id="ARBA00036634"/>
    </source>
</evidence>
<feature type="compositionally biased region" description="Basic and acidic residues" evidence="23">
    <location>
        <begin position="887"/>
        <end position="908"/>
    </location>
</feature>
<evidence type="ECO:0000313" key="27">
    <source>
        <dbReference type="Proteomes" id="UP000694521"/>
    </source>
</evidence>
<evidence type="ECO:0000256" key="2">
    <source>
        <dbReference type="ARBA" id="ARBA00005685"/>
    </source>
</evidence>
<feature type="binding site" evidence="20">
    <location>
        <position position="303"/>
    </location>
    <ligand>
        <name>Ca(2+)</name>
        <dbReference type="ChEBI" id="CHEBI:29108"/>
    </ligand>
</feature>
<feature type="transmembrane region" description="Helical" evidence="24">
    <location>
        <begin position="1387"/>
        <end position="1412"/>
    </location>
</feature>
<evidence type="ECO:0000256" key="6">
    <source>
        <dbReference type="ARBA" id="ARBA00022673"/>
    </source>
</evidence>
<evidence type="ECO:0000256" key="10">
    <source>
        <dbReference type="ARBA" id="ARBA00022837"/>
    </source>
</evidence>
<evidence type="ECO:0000256" key="7">
    <source>
        <dbReference type="ARBA" id="ARBA00022692"/>
    </source>
</evidence>